<protein>
    <submittedName>
        <fullName evidence="2">Uncharacterized protein</fullName>
    </submittedName>
</protein>
<evidence type="ECO:0000313" key="4">
    <source>
        <dbReference type="Proteomes" id="UP000247702"/>
    </source>
</evidence>
<dbReference type="Proteomes" id="UP000247702">
    <property type="component" value="Unassembled WGS sequence"/>
</dbReference>
<accession>A0A2Z6QDF7</accession>
<reference evidence="3" key="2">
    <citation type="submission" date="2019-10" db="EMBL/GenBank/DDBJ databases">
        <title>Conservation and host-specific expression of non-tandemly repeated heterogenous ribosome RNA gene in arbuscular mycorrhizal fungi.</title>
        <authorList>
            <person name="Maeda T."/>
            <person name="Kobayashi Y."/>
            <person name="Nakagawa T."/>
            <person name="Ezawa T."/>
            <person name="Yamaguchi K."/>
            <person name="Bino T."/>
            <person name="Nishimoto Y."/>
            <person name="Shigenobu S."/>
            <person name="Kawaguchi M."/>
        </authorList>
    </citation>
    <scope>NUCLEOTIDE SEQUENCE</scope>
    <source>
        <strain evidence="3">HR1</strain>
    </source>
</reference>
<reference evidence="2 4" key="1">
    <citation type="submission" date="2017-11" db="EMBL/GenBank/DDBJ databases">
        <title>The genome of Rhizophagus clarus HR1 reveals common genetic basis of auxotrophy among arbuscular mycorrhizal fungi.</title>
        <authorList>
            <person name="Kobayashi Y."/>
        </authorList>
    </citation>
    <scope>NUCLEOTIDE SEQUENCE [LARGE SCALE GENOMIC DNA]</scope>
    <source>
        <strain evidence="2 4">HR1</strain>
    </source>
</reference>
<dbReference type="EMBL" id="BLAL01000295">
    <property type="protein sequence ID" value="GET00890.1"/>
    <property type="molecule type" value="Genomic_DNA"/>
</dbReference>
<dbReference type="EMBL" id="BEXD01000535">
    <property type="protein sequence ID" value="GBB88240.1"/>
    <property type="molecule type" value="Genomic_DNA"/>
</dbReference>
<feature type="compositionally biased region" description="Basic and acidic residues" evidence="1">
    <location>
        <begin position="83"/>
        <end position="95"/>
    </location>
</feature>
<evidence type="ECO:0000256" key="1">
    <source>
        <dbReference type="SAM" id="MobiDB-lite"/>
    </source>
</evidence>
<evidence type="ECO:0000313" key="3">
    <source>
        <dbReference type="EMBL" id="GET00890.1"/>
    </source>
</evidence>
<keyword evidence="4" id="KW-1185">Reference proteome</keyword>
<dbReference type="AlphaFoldDB" id="A0A2Z6QDF7"/>
<organism evidence="2 4">
    <name type="scientific">Rhizophagus clarus</name>
    <dbReference type="NCBI Taxonomy" id="94130"/>
    <lineage>
        <taxon>Eukaryota</taxon>
        <taxon>Fungi</taxon>
        <taxon>Fungi incertae sedis</taxon>
        <taxon>Mucoromycota</taxon>
        <taxon>Glomeromycotina</taxon>
        <taxon>Glomeromycetes</taxon>
        <taxon>Glomerales</taxon>
        <taxon>Glomeraceae</taxon>
        <taxon>Rhizophagus</taxon>
    </lineage>
</organism>
<feature type="compositionally biased region" description="Basic residues" evidence="1">
    <location>
        <begin position="96"/>
        <end position="106"/>
    </location>
</feature>
<gene>
    <name evidence="3" type="ORF">RCL2_002733100</name>
    <name evidence="2" type="ORF">RclHR1_01480005</name>
</gene>
<comment type="caution">
    <text evidence="2">The sequence shown here is derived from an EMBL/GenBank/DDBJ whole genome shotgun (WGS) entry which is preliminary data.</text>
</comment>
<name>A0A2Z6QDF7_9GLOM</name>
<dbReference type="Proteomes" id="UP000615446">
    <property type="component" value="Unassembled WGS sequence"/>
</dbReference>
<sequence length="133" mass="16154">MFTVVDAYESVHCWFKITITGTNFLWTYDFKSYEIIKHQGRNWLIAYFNDYETTETSRNALKSPFNLERQDYRWTRFNLMHDAQEKNARNDDSRSSKKQLKERRVPRLKVHHTSQTLNHVPTIRVYHHSTQEL</sequence>
<proteinExistence type="predicted"/>
<evidence type="ECO:0000313" key="2">
    <source>
        <dbReference type="EMBL" id="GBB88240.1"/>
    </source>
</evidence>
<feature type="region of interest" description="Disordered" evidence="1">
    <location>
        <begin position="83"/>
        <end position="106"/>
    </location>
</feature>